<keyword evidence="4 11" id="KW-0067">ATP-binding</keyword>
<comment type="similarity">
    <text evidence="1">Belongs to the heat shock protein 90 family.</text>
</comment>
<dbReference type="Gene3D" id="3.40.50.11260">
    <property type="match status" value="1"/>
</dbReference>
<evidence type="ECO:0000313" key="13">
    <source>
        <dbReference type="Proteomes" id="UP000297225"/>
    </source>
</evidence>
<dbReference type="Pfam" id="PF13589">
    <property type="entry name" value="HATPase_c_3"/>
    <property type="match status" value="1"/>
</dbReference>
<evidence type="ECO:0000256" key="4">
    <source>
        <dbReference type="ARBA" id="ARBA00022840"/>
    </source>
</evidence>
<dbReference type="FunFam" id="3.30.230.80:FF:000008">
    <property type="entry name" value="Molecular chaperone HtpG"/>
    <property type="match status" value="1"/>
</dbReference>
<dbReference type="CDD" id="cd16927">
    <property type="entry name" value="HATPase_Hsp90-like"/>
    <property type="match status" value="1"/>
</dbReference>
<keyword evidence="6" id="KW-0143">Chaperone</keyword>
<dbReference type="InterPro" id="IPR036890">
    <property type="entry name" value="HATPase_C_sf"/>
</dbReference>
<dbReference type="Pfam" id="PF00183">
    <property type="entry name" value="HSP90"/>
    <property type="match status" value="1"/>
</dbReference>
<dbReference type="SUPFAM" id="SSF55874">
    <property type="entry name" value="ATPase domain of HSP90 chaperone/DNA topoisomerase II/histidine kinase"/>
    <property type="match status" value="1"/>
</dbReference>
<feature type="binding site" evidence="11">
    <location>
        <position position="35"/>
    </location>
    <ligand>
        <name>ATP</name>
        <dbReference type="ChEBI" id="CHEBI:30616"/>
    </ligand>
</feature>
<evidence type="ECO:0000256" key="3">
    <source>
        <dbReference type="ARBA" id="ARBA00022741"/>
    </source>
</evidence>
<dbReference type="AlphaFoldDB" id="A0A4Y8WN53"/>
<evidence type="ECO:0000256" key="11">
    <source>
        <dbReference type="PIRSR" id="PIRSR002583-1"/>
    </source>
</evidence>
<comment type="caution">
    <text evidence="12">The sequence shown here is derived from an EMBL/GenBank/DDBJ whole genome shotgun (WGS) entry which is preliminary data.</text>
</comment>
<organism evidence="12 13">
    <name type="scientific">Porphyromonas levii</name>
    <dbReference type="NCBI Taxonomy" id="28114"/>
    <lineage>
        <taxon>Bacteria</taxon>
        <taxon>Pseudomonadati</taxon>
        <taxon>Bacteroidota</taxon>
        <taxon>Bacteroidia</taxon>
        <taxon>Bacteroidales</taxon>
        <taxon>Porphyromonadaceae</taxon>
        <taxon>Porphyromonas</taxon>
    </lineage>
</organism>
<dbReference type="InterPro" id="IPR020575">
    <property type="entry name" value="Hsp90_N"/>
</dbReference>
<evidence type="ECO:0000313" key="12">
    <source>
        <dbReference type="EMBL" id="TFH94582.1"/>
    </source>
</evidence>
<evidence type="ECO:0000256" key="9">
    <source>
        <dbReference type="ARBA" id="ARBA00079544"/>
    </source>
</evidence>
<keyword evidence="13" id="KW-1185">Reference proteome</keyword>
<sequence>MKNGKIGVQSDNMFPIIKKFLYSDNEIFLREIVSNAVDATQKLRTLASKGEYSGPMDDLKVEVKIDGDKLIISDKGVGMSADEIEKYINQIAISGAEEFVQKYKDDAASIIGHFGLGFYSSFMVSRKVEIYTQSYREEEDSIRWICEGNPEFSMEVAEKRPRGTDIILYIDEESKEFLEPTRIRQLLEKYAKFLPVPIVFGKEKEWKDGKEMETDKDLVINATEPLWIKMPSELEDKQYEDFYQMLYPMSEKPLFWIHLNIDYPFNLTGILYFPRVKSNMDLQKNKIQLYSNQVFVTDSVEGIVPDFLMLLHGVIDSPDIPLNVSRSYLQADHNVKKISSYITRKVADKLAELFKDDRVTYEEKWEVLDLFVKYGMLTDEKFYEKAEKFALLKNTQKKYYTLAEYRDLISSEQTDKDGHVVYLYAVDLEKQYSYIKAANNRGYDVLLMDGQLDIHVISMLEQKVAQSHFVRVDSDTIDNLIKKDSTMGDHAEVSEEDKRLLEHLFEQQLPKEDKVMLSVQTSHQGKDAKPLVLVQGEYMRRMKDMAAMQQGMNFYGELPDSYVVNLNLDHPVVRGIAVVFNETESEDYKALQADHRGQEARVAAIHQQLDDDKLSDEEKKTLRDDLSATNDKISEIDEKLSEVYKTFGNNHKVISQLIDLGLLSSGLLKGEALDSFITRSMDFLSEK</sequence>
<reference evidence="12 13" key="1">
    <citation type="submission" date="2019-03" db="EMBL/GenBank/DDBJ databases">
        <title>Porphyromonas levii Isolated from the Uterus of Dairy Cows.</title>
        <authorList>
            <person name="Francis A.M."/>
        </authorList>
    </citation>
    <scope>NUCLEOTIDE SEQUENCE [LARGE SCALE GENOMIC DNA]</scope>
    <source>
        <strain evidence="12 13">AF5678</strain>
    </source>
</reference>
<dbReference type="FunFam" id="3.30.565.10:FF:000076">
    <property type="entry name" value="Molecular chaperone HtpG"/>
    <property type="match status" value="1"/>
</dbReference>
<protein>
    <recommendedName>
        <fullName evidence="8">Chaperone protein HtpG</fullName>
    </recommendedName>
    <alternativeName>
        <fullName evidence="7">Chaperone protein htpG</fullName>
    </alternativeName>
    <alternativeName>
        <fullName evidence="9 10">Heat shock protein HtpG</fullName>
    </alternativeName>
</protein>
<keyword evidence="5" id="KW-0346">Stress response</keyword>
<dbReference type="RefSeq" id="WP_134849019.1">
    <property type="nucleotide sequence ID" value="NZ_CP197400.1"/>
</dbReference>
<keyword evidence="2" id="KW-0963">Cytoplasm</keyword>
<dbReference type="Gene3D" id="3.30.230.80">
    <property type="match status" value="1"/>
</dbReference>
<dbReference type="InterPro" id="IPR037196">
    <property type="entry name" value="HSP90_C"/>
</dbReference>
<feature type="binding site" evidence="11">
    <location>
        <position position="326"/>
    </location>
    <ligand>
        <name>ATP</name>
        <dbReference type="ChEBI" id="CHEBI:30616"/>
    </ligand>
</feature>
<evidence type="ECO:0000256" key="10">
    <source>
        <dbReference type="ARBA" id="ARBA00080411"/>
    </source>
</evidence>
<dbReference type="GO" id="GO:0140662">
    <property type="term" value="F:ATP-dependent protein folding chaperone"/>
    <property type="evidence" value="ECO:0007669"/>
    <property type="project" value="InterPro"/>
</dbReference>
<feature type="binding site" evidence="11">
    <location>
        <position position="74"/>
    </location>
    <ligand>
        <name>ATP</name>
        <dbReference type="ChEBI" id="CHEBI:30616"/>
    </ligand>
</feature>
<dbReference type="SUPFAM" id="SSF54211">
    <property type="entry name" value="Ribosomal protein S5 domain 2-like"/>
    <property type="match status" value="1"/>
</dbReference>
<dbReference type="InterPro" id="IPR001404">
    <property type="entry name" value="Hsp90_fam"/>
</dbReference>
<dbReference type="Gene3D" id="1.20.120.790">
    <property type="entry name" value="Heat shock protein 90, C-terminal domain"/>
    <property type="match status" value="1"/>
</dbReference>
<dbReference type="PIRSF" id="PIRSF002583">
    <property type="entry name" value="Hsp90"/>
    <property type="match status" value="1"/>
</dbReference>
<dbReference type="Proteomes" id="UP000297225">
    <property type="component" value="Unassembled WGS sequence"/>
</dbReference>
<dbReference type="PRINTS" id="PR00775">
    <property type="entry name" value="HEATSHOCK90"/>
</dbReference>
<dbReference type="GO" id="GO:0005524">
    <property type="term" value="F:ATP binding"/>
    <property type="evidence" value="ECO:0007669"/>
    <property type="project" value="UniProtKB-KW"/>
</dbReference>
<evidence type="ECO:0000256" key="7">
    <source>
        <dbReference type="ARBA" id="ARBA00067988"/>
    </source>
</evidence>
<evidence type="ECO:0000256" key="6">
    <source>
        <dbReference type="ARBA" id="ARBA00023186"/>
    </source>
</evidence>
<keyword evidence="3 11" id="KW-0547">Nucleotide-binding</keyword>
<dbReference type="NCBIfam" id="NF003555">
    <property type="entry name" value="PRK05218.1"/>
    <property type="match status" value="1"/>
</dbReference>
<dbReference type="STRING" id="1122973.GCA_000379925_01115"/>
<evidence type="ECO:0000256" key="8">
    <source>
        <dbReference type="ARBA" id="ARBA00070675"/>
    </source>
</evidence>
<feature type="binding site" evidence="11">
    <location>
        <begin position="94"/>
        <end position="95"/>
    </location>
    <ligand>
        <name>ATP</name>
        <dbReference type="ChEBI" id="CHEBI:30616"/>
    </ligand>
</feature>
<dbReference type="InterPro" id="IPR020568">
    <property type="entry name" value="Ribosomal_Su5_D2-typ_SF"/>
</dbReference>
<evidence type="ECO:0000256" key="2">
    <source>
        <dbReference type="ARBA" id="ARBA00022490"/>
    </source>
</evidence>
<name>A0A4Y8WN53_9PORP</name>
<dbReference type="OrthoDB" id="9802640at2"/>
<proteinExistence type="inferred from homology"/>
<dbReference type="GO" id="GO:0051082">
    <property type="term" value="F:unfolded protein binding"/>
    <property type="evidence" value="ECO:0007669"/>
    <property type="project" value="InterPro"/>
</dbReference>
<dbReference type="PANTHER" id="PTHR11528">
    <property type="entry name" value="HEAT SHOCK PROTEIN 90 FAMILY MEMBER"/>
    <property type="match status" value="1"/>
</dbReference>
<dbReference type="GO" id="GO:0016887">
    <property type="term" value="F:ATP hydrolysis activity"/>
    <property type="evidence" value="ECO:0007669"/>
    <property type="project" value="InterPro"/>
</dbReference>
<dbReference type="GeneID" id="66797891"/>
<evidence type="ECO:0000256" key="5">
    <source>
        <dbReference type="ARBA" id="ARBA00023016"/>
    </source>
</evidence>
<gene>
    <name evidence="12" type="primary">htpG</name>
    <name evidence="12" type="ORF">E4P47_06870</name>
</gene>
<dbReference type="EMBL" id="SPNC01000105">
    <property type="protein sequence ID" value="TFH94582.1"/>
    <property type="molecule type" value="Genomic_DNA"/>
</dbReference>
<evidence type="ECO:0000256" key="1">
    <source>
        <dbReference type="ARBA" id="ARBA00008239"/>
    </source>
</evidence>
<dbReference type="Gene3D" id="3.30.565.10">
    <property type="entry name" value="Histidine kinase-like ATPase, C-terminal domain"/>
    <property type="match status" value="1"/>
</dbReference>
<feature type="binding site" evidence="11">
    <location>
        <position position="164"/>
    </location>
    <ligand>
        <name>ATP</name>
        <dbReference type="ChEBI" id="CHEBI:30616"/>
    </ligand>
</feature>
<accession>A0A4Y8WN53</accession>
<feature type="binding site" evidence="11">
    <location>
        <position position="31"/>
    </location>
    <ligand>
        <name>ATP</name>
        <dbReference type="ChEBI" id="CHEBI:30616"/>
    </ligand>
</feature>
<feature type="binding site" evidence="11">
    <location>
        <position position="79"/>
    </location>
    <ligand>
        <name>ATP</name>
        <dbReference type="ChEBI" id="CHEBI:30616"/>
    </ligand>
</feature>